<gene>
    <name evidence="1" type="ORF">FRX31_012359</name>
</gene>
<proteinExistence type="predicted"/>
<reference evidence="1 2" key="1">
    <citation type="submission" date="2020-06" db="EMBL/GenBank/DDBJ databases">
        <title>Transcriptomic and genomic resources for Thalictrum thalictroides and T. hernandezii: Facilitating candidate gene discovery in an emerging model plant lineage.</title>
        <authorList>
            <person name="Arias T."/>
            <person name="Riano-Pachon D.M."/>
            <person name="Di Stilio V.S."/>
        </authorList>
    </citation>
    <scope>NUCLEOTIDE SEQUENCE [LARGE SCALE GENOMIC DNA]</scope>
    <source>
        <strain evidence="2">cv. WT478/WT964</strain>
        <tissue evidence="1">Leaves</tissue>
    </source>
</reference>
<dbReference type="Proteomes" id="UP000554482">
    <property type="component" value="Unassembled WGS sequence"/>
</dbReference>
<evidence type="ECO:0000313" key="1">
    <source>
        <dbReference type="EMBL" id="KAF5198054.1"/>
    </source>
</evidence>
<organism evidence="1 2">
    <name type="scientific">Thalictrum thalictroides</name>
    <name type="common">Rue-anemone</name>
    <name type="synonym">Anemone thalictroides</name>
    <dbReference type="NCBI Taxonomy" id="46969"/>
    <lineage>
        <taxon>Eukaryota</taxon>
        <taxon>Viridiplantae</taxon>
        <taxon>Streptophyta</taxon>
        <taxon>Embryophyta</taxon>
        <taxon>Tracheophyta</taxon>
        <taxon>Spermatophyta</taxon>
        <taxon>Magnoliopsida</taxon>
        <taxon>Ranunculales</taxon>
        <taxon>Ranunculaceae</taxon>
        <taxon>Thalictroideae</taxon>
        <taxon>Thalictrum</taxon>
    </lineage>
</organism>
<sequence length="66" mass="7548">FSKVHKKYMSRGECRCIECFGHFEFFHGVTGKMDKPDHKGCNPCHMKNSALCNPLGNLEVENRGFV</sequence>
<keyword evidence="2" id="KW-1185">Reference proteome</keyword>
<accession>A0A7J6WL08</accession>
<feature type="non-terminal residue" evidence="1">
    <location>
        <position position="1"/>
    </location>
</feature>
<dbReference type="AlphaFoldDB" id="A0A7J6WL08"/>
<dbReference type="EMBL" id="JABWDY010013804">
    <property type="protein sequence ID" value="KAF5198054.1"/>
    <property type="molecule type" value="Genomic_DNA"/>
</dbReference>
<evidence type="ECO:0000313" key="2">
    <source>
        <dbReference type="Proteomes" id="UP000554482"/>
    </source>
</evidence>
<name>A0A7J6WL08_THATH</name>
<protein>
    <submittedName>
        <fullName evidence="1">Uncharacterized protein</fullName>
    </submittedName>
</protein>
<comment type="caution">
    <text evidence="1">The sequence shown here is derived from an EMBL/GenBank/DDBJ whole genome shotgun (WGS) entry which is preliminary data.</text>
</comment>